<proteinExistence type="predicted"/>
<dbReference type="EMBL" id="PPUT01000014">
    <property type="protein sequence ID" value="RDC44361.1"/>
    <property type="molecule type" value="Genomic_DNA"/>
</dbReference>
<dbReference type="Gene3D" id="3.40.50.1010">
    <property type="entry name" value="5'-nuclease"/>
    <property type="match status" value="1"/>
</dbReference>
<gene>
    <name evidence="6" type="ORF">C1850_06490</name>
</gene>
<dbReference type="GO" id="GO:0016787">
    <property type="term" value="F:hydrolase activity"/>
    <property type="evidence" value="ECO:0007669"/>
    <property type="project" value="UniProtKB-KW"/>
</dbReference>
<feature type="domain" description="PIN" evidence="5">
    <location>
        <begin position="4"/>
        <end position="117"/>
    </location>
</feature>
<organism evidence="6 7">
    <name type="scientific">Adlercreutzia equolifaciens subsp. celatus</name>
    <dbReference type="NCBI Taxonomy" id="394340"/>
    <lineage>
        <taxon>Bacteria</taxon>
        <taxon>Bacillati</taxon>
        <taxon>Actinomycetota</taxon>
        <taxon>Coriobacteriia</taxon>
        <taxon>Eggerthellales</taxon>
        <taxon>Eggerthellaceae</taxon>
        <taxon>Adlercreutzia</taxon>
    </lineage>
</organism>
<dbReference type="InterPro" id="IPR029060">
    <property type="entry name" value="PIN-like_dom_sf"/>
</dbReference>
<evidence type="ECO:0000256" key="2">
    <source>
        <dbReference type="ARBA" id="ARBA00022723"/>
    </source>
</evidence>
<dbReference type="InterPro" id="IPR002716">
    <property type="entry name" value="PIN_dom"/>
</dbReference>
<name>A0A369NYI5_9ACTN</name>
<sequence>MSSKVLLDTNVMLDLALARPEGFDAAATIAEAVAYEEVVAYVCATSLKDLYYILSKAMGEKDARTYIKAVMDDFIICSVDYALCRQAADSDEPDFEDGLVRACAENARVDFIVTRDVTAFARSKVRSIAPADYVARFLVDE</sequence>
<dbReference type="GO" id="GO:0046872">
    <property type="term" value="F:metal ion binding"/>
    <property type="evidence" value="ECO:0007669"/>
    <property type="project" value="UniProtKB-KW"/>
</dbReference>
<dbReference type="Pfam" id="PF13470">
    <property type="entry name" value="PIN_3"/>
    <property type="match status" value="1"/>
</dbReference>
<dbReference type="GO" id="GO:0004518">
    <property type="term" value="F:nuclease activity"/>
    <property type="evidence" value="ECO:0007669"/>
    <property type="project" value="UniProtKB-KW"/>
</dbReference>
<evidence type="ECO:0000256" key="1">
    <source>
        <dbReference type="ARBA" id="ARBA00022722"/>
    </source>
</evidence>
<dbReference type="RefSeq" id="WP_114549064.1">
    <property type="nucleotide sequence ID" value="NZ_DBGDPA010000069.1"/>
</dbReference>
<reference evidence="6 7" key="1">
    <citation type="journal article" date="2018" name="Elife">
        <title>Discovery and characterization of a prevalent human gut bacterial enzyme sufficient for the inactivation of a family of plant toxins.</title>
        <authorList>
            <person name="Koppel N."/>
            <person name="Bisanz J.E."/>
            <person name="Pandelia M.E."/>
            <person name="Turnbaugh P.J."/>
            <person name="Balskus E.P."/>
        </authorList>
    </citation>
    <scope>NUCLEOTIDE SEQUENCE [LARGE SCALE GENOMIC DNA]</scope>
    <source>
        <strain evidence="6 7">OB21 GAM 11</strain>
    </source>
</reference>
<keyword evidence="4" id="KW-0460">Magnesium</keyword>
<accession>A0A369NYI5</accession>
<protein>
    <recommendedName>
        <fullName evidence="5">PIN domain-containing protein</fullName>
    </recommendedName>
</protein>
<evidence type="ECO:0000313" key="7">
    <source>
        <dbReference type="Proteomes" id="UP000253805"/>
    </source>
</evidence>
<comment type="caution">
    <text evidence="6">The sequence shown here is derived from an EMBL/GenBank/DDBJ whole genome shotgun (WGS) entry which is preliminary data.</text>
</comment>
<evidence type="ECO:0000313" key="6">
    <source>
        <dbReference type="EMBL" id="RDC44361.1"/>
    </source>
</evidence>
<keyword evidence="1" id="KW-0540">Nuclease</keyword>
<dbReference type="AlphaFoldDB" id="A0A369NYI5"/>
<evidence type="ECO:0000256" key="3">
    <source>
        <dbReference type="ARBA" id="ARBA00022801"/>
    </source>
</evidence>
<evidence type="ECO:0000259" key="5">
    <source>
        <dbReference type="Pfam" id="PF13470"/>
    </source>
</evidence>
<dbReference type="SUPFAM" id="SSF88723">
    <property type="entry name" value="PIN domain-like"/>
    <property type="match status" value="1"/>
</dbReference>
<evidence type="ECO:0000256" key="4">
    <source>
        <dbReference type="ARBA" id="ARBA00022842"/>
    </source>
</evidence>
<keyword evidence="2" id="KW-0479">Metal-binding</keyword>
<dbReference type="Proteomes" id="UP000253805">
    <property type="component" value="Unassembled WGS sequence"/>
</dbReference>
<keyword evidence="3" id="KW-0378">Hydrolase</keyword>